<evidence type="ECO:0000313" key="3">
    <source>
        <dbReference type="EMBL" id="VAW21168.1"/>
    </source>
</evidence>
<feature type="compositionally biased region" description="Low complexity" evidence="1">
    <location>
        <begin position="331"/>
        <end position="346"/>
    </location>
</feature>
<proteinExistence type="predicted"/>
<organism evidence="3">
    <name type="scientific">hydrothermal vent metagenome</name>
    <dbReference type="NCBI Taxonomy" id="652676"/>
    <lineage>
        <taxon>unclassified sequences</taxon>
        <taxon>metagenomes</taxon>
        <taxon>ecological metagenomes</taxon>
    </lineage>
</organism>
<dbReference type="Gene3D" id="3.40.50.410">
    <property type="entry name" value="von Willebrand factor, type A domain"/>
    <property type="match status" value="2"/>
</dbReference>
<name>A0A3B0TT70_9ZZZZ</name>
<gene>
    <name evidence="3" type="ORF">MNBD_ALPHA12-2081</name>
</gene>
<evidence type="ECO:0000256" key="1">
    <source>
        <dbReference type="SAM" id="MobiDB-lite"/>
    </source>
</evidence>
<evidence type="ECO:0000256" key="2">
    <source>
        <dbReference type="SAM" id="Phobius"/>
    </source>
</evidence>
<keyword evidence="2" id="KW-0812">Transmembrane</keyword>
<protein>
    <submittedName>
        <fullName evidence="3">Uncharacterized protein</fullName>
    </submittedName>
</protein>
<keyword evidence="2" id="KW-0472">Membrane</keyword>
<dbReference type="AlphaFoldDB" id="A0A3B0TT70"/>
<sequence length="556" mass="59535">MKSLNNIIKRFSSNEDGVFAVIFAMMAVVLVAMTGAVVDFVSVQKARSETQLALDSAALALQPKIYTKTPAQLRVLANALVKERLTNSNAVVSVNSAKVVKENGTLLLEAKIKVPMAFVSLVGIKSLDANMVSQATRKQLFVEVMMVLDNSGSMSWYSRMTNLKSAAANATEILFAGAASQPNVFMGVVPFTSFVNVGSSRSNSPWLDTAGRSSIAADNFDNDNNDATPFNGPVNRLALYNQLSNVSWKGCVVARPHTVTGPGSHLDTDDITPTPTNPDTLFVPSFAPDTPDSWPSWLNDYLPDGGNSGGSSSFGSNFMGGGHGNDDDNENNNSGGNASNNSVCGNTSGLSDRERQERLCKYQGSISNYSYGPNMDCPDTAILPLTNNKQNVLNTIKAMKAGGATNIHQGAIWGFRGLSPSEPFTEGRPYDQATSKVMILMTDGANTMYSANNMNGAYYYSAYGFPYNRRIGAPGWSSAKLVTEMNVRTVEACSNAKAAGITIYTIGLNPPNSTTRKMLENCATSNETAYFPKQPSELNSVFATIANQLSALRLSQ</sequence>
<feature type="region of interest" description="Disordered" evidence="1">
    <location>
        <begin position="308"/>
        <end position="352"/>
    </location>
</feature>
<dbReference type="EMBL" id="UOEO01000159">
    <property type="protein sequence ID" value="VAW21168.1"/>
    <property type="molecule type" value="Genomic_DNA"/>
</dbReference>
<feature type="transmembrane region" description="Helical" evidence="2">
    <location>
        <begin position="20"/>
        <end position="41"/>
    </location>
</feature>
<accession>A0A3B0TT70</accession>
<dbReference type="SUPFAM" id="SSF53300">
    <property type="entry name" value="vWA-like"/>
    <property type="match status" value="1"/>
</dbReference>
<keyword evidence="2" id="KW-1133">Transmembrane helix</keyword>
<dbReference type="InterPro" id="IPR036465">
    <property type="entry name" value="vWFA_dom_sf"/>
</dbReference>
<reference evidence="3" key="1">
    <citation type="submission" date="2018-06" db="EMBL/GenBank/DDBJ databases">
        <authorList>
            <person name="Zhirakovskaya E."/>
        </authorList>
    </citation>
    <scope>NUCLEOTIDE SEQUENCE</scope>
</reference>